<accession>A0A5B8M031</accession>
<dbReference type="KEGG" id="dea:FPZ08_02830"/>
<feature type="region of interest" description="Disordered" evidence="1">
    <location>
        <begin position="26"/>
        <end position="47"/>
    </location>
</feature>
<dbReference type="OrthoDB" id="5365502at2"/>
<dbReference type="InterPro" id="IPR036610">
    <property type="entry name" value="PEBP-like_sf"/>
</dbReference>
<gene>
    <name evidence="2" type="ORF">FPZ08_02830</name>
</gene>
<dbReference type="EMBL" id="CP042304">
    <property type="protein sequence ID" value="QDZ13165.1"/>
    <property type="molecule type" value="Genomic_DNA"/>
</dbReference>
<proteinExistence type="predicted"/>
<sequence length="150" mass="14887">MAQDGFNASFADPAWDGVTVPAGQHCPLQGGAGATPPLDVSGLPEGTSQINLSFNDETYEPMNNGGHGVLGFAVEAGATSASLPAVPGATEDLPEGVTLVTANKTSGGFLTPGYMPPCSGGAGNTYSVDVIAVDNAGAELATTRVTLGTY</sequence>
<evidence type="ECO:0000256" key="1">
    <source>
        <dbReference type="SAM" id="MobiDB-lite"/>
    </source>
</evidence>
<keyword evidence="3" id="KW-1185">Reference proteome</keyword>
<name>A0A5B8M031_9HYPH</name>
<protein>
    <submittedName>
        <fullName evidence="2">Uncharacterized protein</fullName>
    </submittedName>
</protein>
<evidence type="ECO:0000313" key="2">
    <source>
        <dbReference type="EMBL" id="QDZ13165.1"/>
    </source>
</evidence>
<dbReference type="Gene3D" id="3.90.280.10">
    <property type="entry name" value="PEBP-like"/>
    <property type="match status" value="1"/>
</dbReference>
<dbReference type="AlphaFoldDB" id="A0A5B8M031"/>
<organism evidence="2 3">
    <name type="scientific">Devosia ginsengisoli</name>
    <dbReference type="NCBI Taxonomy" id="400770"/>
    <lineage>
        <taxon>Bacteria</taxon>
        <taxon>Pseudomonadati</taxon>
        <taxon>Pseudomonadota</taxon>
        <taxon>Alphaproteobacteria</taxon>
        <taxon>Hyphomicrobiales</taxon>
        <taxon>Devosiaceae</taxon>
        <taxon>Devosia</taxon>
    </lineage>
</organism>
<dbReference type="Proteomes" id="UP000315364">
    <property type="component" value="Chromosome"/>
</dbReference>
<evidence type="ECO:0000313" key="3">
    <source>
        <dbReference type="Proteomes" id="UP000315364"/>
    </source>
</evidence>
<reference evidence="2 3" key="1">
    <citation type="submission" date="2019-07" db="EMBL/GenBank/DDBJ databases">
        <title>Full genome sequence of Devosia sp. Gsoil 520.</title>
        <authorList>
            <person name="Im W.-T."/>
        </authorList>
    </citation>
    <scope>NUCLEOTIDE SEQUENCE [LARGE SCALE GENOMIC DNA]</scope>
    <source>
        <strain evidence="2 3">Gsoil 520</strain>
    </source>
</reference>